<organism evidence="2 3">
    <name type="scientific">Desulfomicrobium baculatum (strain DSM 4028 / VKM B-1378 / X)</name>
    <name type="common">Desulfovibrio baculatus</name>
    <dbReference type="NCBI Taxonomy" id="525897"/>
    <lineage>
        <taxon>Bacteria</taxon>
        <taxon>Pseudomonadati</taxon>
        <taxon>Thermodesulfobacteriota</taxon>
        <taxon>Desulfovibrionia</taxon>
        <taxon>Desulfovibrionales</taxon>
        <taxon>Desulfomicrobiaceae</taxon>
        <taxon>Desulfomicrobium</taxon>
    </lineage>
</organism>
<evidence type="ECO:0000256" key="1">
    <source>
        <dbReference type="SAM" id="Phobius"/>
    </source>
</evidence>
<feature type="transmembrane region" description="Helical" evidence="1">
    <location>
        <begin position="83"/>
        <end position="101"/>
    </location>
</feature>
<dbReference type="Proteomes" id="UP000002216">
    <property type="component" value="Chromosome"/>
</dbReference>
<evidence type="ECO:0000313" key="2">
    <source>
        <dbReference type="EMBL" id="ACU90347.1"/>
    </source>
</evidence>
<dbReference type="PROSITE" id="PS51257">
    <property type="entry name" value="PROKAR_LIPOPROTEIN"/>
    <property type="match status" value="1"/>
</dbReference>
<dbReference type="OrthoDB" id="9791302at2"/>
<dbReference type="KEGG" id="dba:Dbac_2265"/>
<feature type="transmembrane region" description="Helical" evidence="1">
    <location>
        <begin position="12"/>
        <end position="37"/>
    </location>
</feature>
<keyword evidence="3" id="KW-1185">Reference proteome</keyword>
<evidence type="ECO:0000313" key="3">
    <source>
        <dbReference type="Proteomes" id="UP000002216"/>
    </source>
</evidence>
<name>C7LQE5_DESBD</name>
<keyword evidence="1" id="KW-1133">Transmembrane helix</keyword>
<sequence>MNKPDTNAPAEQIAYANILFYGCWGGLALMLVTYVLYVTGIMDPYVSMDNVIKYWALPVGQYLADNNVPNGWGWATLLSNGDFLNFLGIALLGGLTIVAYIPVTLAYFKKKDFAFAIIALLEVLVLCFAASGIVGGGAH</sequence>
<feature type="transmembrane region" description="Helical" evidence="1">
    <location>
        <begin position="113"/>
        <end position="134"/>
    </location>
</feature>
<keyword evidence="1" id="KW-0472">Membrane</keyword>
<dbReference type="RefSeq" id="WP_015774436.1">
    <property type="nucleotide sequence ID" value="NC_013173.1"/>
</dbReference>
<reference evidence="2 3" key="1">
    <citation type="journal article" date="2009" name="Stand. Genomic Sci.">
        <title>Complete genome sequence of Desulfomicrobium baculatum type strain (X).</title>
        <authorList>
            <person name="Copeland A."/>
            <person name="Spring S."/>
            <person name="Goker M."/>
            <person name="Schneider S."/>
            <person name="Lapidus A."/>
            <person name="Del Rio T.G."/>
            <person name="Tice H."/>
            <person name="Cheng J.F."/>
            <person name="Chen F."/>
            <person name="Nolan M."/>
            <person name="Bruce D."/>
            <person name="Goodwin L."/>
            <person name="Pitluck S."/>
            <person name="Ivanova N."/>
            <person name="Mavrommatis K."/>
            <person name="Ovchinnikova G."/>
            <person name="Pati A."/>
            <person name="Chen A."/>
            <person name="Palaniappan K."/>
            <person name="Land M."/>
            <person name="Hauser L."/>
            <person name="Chang Y.J."/>
            <person name="Jeffries C.C."/>
            <person name="Meincke L."/>
            <person name="Sims D."/>
            <person name="Brettin T."/>
            <person name="Detter J.C."/>
            <person name="Han C."/>
            <person name="Chain P."/>
            <person name="Bristow J."/>
            <person name="Eisen J.A."/>
            <person name="Markowitz V."/>
            <person name="Hugenholtz P."/>
            <person name="Kyrpides N.C."/>
            <person name="Klenk H.P."/>
            <person name="Lucas S."/>
        </authorList>
    </citation>
    <scope>NUCLEOTIDE SEQUENCE [LARGE SCALE GENOMIC DNA]</scope>
    <source>
        <strain evidence="3">DSM 4028 / VKM B-1378 / X</strain>
    </source>
</reference>
<dbReference type="STRING" id="525897.Dbac_2265"/>
<dbReference type="EMBL" id="CP001629">
    <property type="protein sequence ID" value="ACU90347.1"/>
    <property type="molecule type" value="Genomic_DNA"/>
</dbReference>
<dbReference type="HOGENOM" id="CLU_151167_0_0_7"/>
<proteinExistence type="predicted"/>
<dbReference type="eggNOG" id="ENOG5032U1K">
    <property type="taxonomic scope" value="Bacteria"/>
</dbReference>
<evidence type="ECO:0008006" key="4">
    <source>
        <dbReference type="Google" id="ProtNLM"/>
    </source>
</evidence>
<keyword evidence="1" id="KW-0812">Transmembrane</keyword>
<dbReference type="AlphaFoldDB" id="C7LQE5"/>
<accession>C7LQE5</accession>
<gene>
    <name evidence="2" type="ordered locus">Dbac_2265</name>
</gene>
<protein>
    <recommendedName>
        <fullName evidence="4">DUF1634 domain-containing protein</fullName>
    </recommendedName>
</protein>